<evidence type="ECO:0000256" key="4">
    <source>
        <dbReference type="ARBA" id="ARBA00023242"/>
    </source>
</evidence>
<reference evidence="8 9" key="1">
    <citation type="journal article" date="2023" name="Commun. Biol.">
        <title>Genome analysis of Parmales, the sister group of diatoms, reveals the evolutionary specialization of diatoms from phago-mixotrophs to photoautotrophs.</title>
        <authorList>
            <person name="Ban H."/>
            <person name="Sato S."/>
            <person name="Yoshikawa S."/>
            <person name="Yamada K."/>
            <person name="Nakamura Y."/>
            <person name="Ichinomiya M."/>
            <person name="Sato N."/>
            <person name="Blanc-Mathieu R."/>
            <person name="Endo H."/>
            <person name="Kuwata A."/>
            <person name="Ogata H."/>
        </authorList>
    </citation>
    <scope>NUCLEOTIDE SEQUENCE [LARGE SCALE GENOMIC DNA]</scope>
</reference>
<evidence type="ECO:0000313" key="8">
    <source>
        <dbReference type="EMBL" id="GMI29009.1"/>
    </source>
</evidence>
<evidence type="ECO:0000313" key="9">
    <source>
        <dbReference type="Proteomes" id="UP001165060"/>
    </source>
</evidence>
<sequence length="605" mass="66774">MSGSSFLASESLKTSIAVLSEKIQASPELALAEDPSHPRKWSSFDELLDLSNDQYSDFPAPEPREQPAAARPGKGEPPPPKPPPPKPALLPTPFPIRLLALLSLASLFADVCPAYRIQTHSAQEVVNKELRKLRQHEGRLLRSYQRYLKQVTGLLDVPPPLPAAQAGKLRAALHRCLCHLCLSLPGFNFSSSVLAKIVAVEARNGDAAVTERTRGTMRELFRKETADSLPAVKAICGTLTACVKASRRVPLPLLEILQSLPLRIHSDEADAVKAHQNMTKKQRKRKTEEERAADADLAQSTAVGSKLELALLQSEMLQLVTTVYFRLLRARGREALPAVLRGVAKITPLLNIDAVVDVLKEYKEIVPMLDPVSMIELCMCSLRMGRGTNGELKNDEAWIVSALYNASQHCDSVTFDGYHESAAGQSLVLALTDSLVKRRELSKTVVGAFLKRVVVVASCVSAYDSPLSLALLQFGRILLARYNFAAINLENEDFAPSGLYDGTCEDPDKANPYDGDGGVLWEAAVMQHSHHPEIAKASKGLANGTRLAMPADDPEKSWKREKGRERDFRFKMREPKKKRKGVLGREDRWLKVKEREGVKLRKVAM</sequence>
<dbReference type="InterPro" id="IPR005612">
    <property type="entry name" value="CCAAT-binding_factor"/>
</dbReference>
<dbReference type="InterPro" id="IPR016903">
    <property type="entry name" value="Nucleolar_cplx-assoc_3"/>
</dbReference>
<evidence type="ECO:0000256" key="1">
    <source>
        <dbReference type="ARBA" id="ARBA00004604"/>
    </source>
</evidence>
<evidence type="ECO:0000256" key="2">
    <source>
        <dbReference type="ARBA" id="ARBA00007797"/>
    </source>
</evidence>
<dbReference type="PANTHER" id="PTHR14428:SF5">
    <property type="entry name" value="NUCLEOLAR COMPLEX PROTEIN 3 HOMOLOG"/>
    <property type="match status" value="1"/>
</dbReference>
<dbReference type="EMBL" id="BRYB01000385">
    <property type="protein sequence ID" value="GMI29009.1"/>
    <property type="molecule type" value="Genomic_DNA"/>
</dbReference>
<evidence type="ECO:0000259" key="6">
    <source>
        <dbReference type="Pfam" id="PF03914"/>
    </source>
</evidence>
<dbReference type="Pfam" id="PF07540">
    <property type="entry name" value="NOC3p"/>
    <property type="match status" value="1"/>
</dbReference>
<comment type="caution">
    <text evidence="8">The sequence shown here is derived from an EMBL/GenBank/DDBJ whole genome shotgun (WGS) entry which is preliminary data.</text>
</comment>
<keyword evidence="4" id="KW-0539">Nucleus</keyword>
<evidence type="ECO:0000259" key="7">
    <source>
        <dbReference type="Pfam" id="PF07540"/>
    </source>
</evidence>
<comment type="subcellular location">
    <subcellularLocation>
        <location evidence="1">Nucleus</location>
        <location evidence="1">Nucleolus</location>
    </subcellularLocation>
</comment>
<name>A0ABQ6MNF1_9STRA</name>
<feature type="domain" description="Nucleolar complex-associated protein 3 N-terminal" evidence="7">
    <location>
        <begin position="13"/>
        <end position="147"/>
    </location>
</feature>
<protein>
    <recommendedName>
        <fullName evidence="10">Nucleolar complex protein 3</fullName>
    </recommendedName>
</protein>
<organism evidence="8 9">
    <name type="scientific">Tetraparma gracilis</name>
    <dbReference type="NCBI Taxonomy" id="2962635"/>
    <lineage>
        <taxon>Eukaryota</taxon>
        <taxon>Sar</taxon>
        <taxon>Stramenopiles</taxon>
        <taxon>Ochrophyta</taxon>
        <taxon>Bolidophyceae</taxon>
        <taxon>Parmales</taxon>
        <taxon>Triparmaceae</taxon>
        <taxon>Tetraparma</taxon>
    </lineage>
</organism>
<feature type="region of interest" description="Disordered" evidence="5">
    <location>
        <begin position="274"/>
        <end position="293"/>
    </location>
</feature>
<feature type="compositionally biased region" description="Pro residues" evidence="5">
    <location>
        <begin position="75"/>
        <end position="89"/>
    </location>
</feature>
<comment type="similarity">
    <text evidence="2">Belongs to the CBF/MAK21 family.</text>
</comment>
<feature type="domain" description="CCAAT-binding factor" evidence="6">
    <location>
        <begin position="423"/>
        <end position="537"/>
    </location>
</feature>
<evidence type="ECO:0000256" key="5">
    <source>
        <dbReference type="SAM" id="MobiDB-lite"/>
    </source>
</evidence>
<dbReference type="InterPro" id="IPR011501">
    <property type="entry name" value="Noc3_N"/>
</dbReference>
<accession>A0ABQ6MNF1</accession>
<keyword evidence="9" id="KW-1185">Reference proteome</keyword>
<feature type="region of interest" description="Disordered" evidence="5">
    <location>
        <begin position="52"/>
        <end position="89"/>
    </location>
</feature>
<keyword evidence="3" id="KW-0175">Coiled coil</keyword>
<dbReference type="Proteomes" id="UP001165060">
    <property type="component" value="Unassembled WGS sequence"/>
</dbReference>
<evidence type="ECO:0000256" key="3">
    <source>
        <dbReference type="ARBA" id="ARBA00023054"/>
    </source>
</evidence>
<gene>
    <name evidence="8" type="ORF">TeGR_g892</name>
</gene>
<evidence type="ECO:0008006" key="10">
    <source>
        <dbReference type="Google" id="ProtNLM"/>
    </source>
</evidence>
<dbReference type="PANTHER" id="PTHR14428">
    <property type="entry name" value="NUCLEOLAR COMPLEX PROTEIN 3"/>
    <property type="match status" value="1"/>
</dbReference>
<proteinExistence type="inferred from homology"/>
<dbReference type="Pfam" id="PF03914">
    <property type="entry name" value="CBF"/>
    <property type="match status" value="1"/>
</dbReference>